<dbReference type="AlphaFoldDB" id="A0A3M6TT65"/>
<keyword evidence="3" id="KW-1185">Reference proteome</keyword>
<feature type="region of interest" description="Disordered" evidence="1">
    <location>
        <begin position="89"/>
        <end position="131"/>
    </location>
</feature>
<accession>A0A3M6TT65</accession>
<proteinExistence type="predicted"/>
<evidence type="ECO:0000256" key="1">
    <source>
        <dbReference type="SAM" id="MobiDB-lite"/>
    </source>
</evidence>
<evidence type="ECO:0008006" key="4">
    <source>
        <dbReference type="Google" id="ProtNLM"/>
    </source>
</evidence>
<gene>
    <name evidence="2" type="ORF">pdam_00006007</name>
</gene>
<comment type="caution">
    <text evidence="2">The sequence shown here is derived from an EMBL/GenBank/DDBJ whole genome shotgun (WGS) entry which is preliminary data.</text>
</comment>
<dbReference type="EMBL" id="RCHS01002978">
    <property type="protein sequence ID" value="RMX44478.1"/>
    <property type="molecule type" value="Genomic_DNA"/>
</dbReference>
<dbReference type="Proteomes" id="UP000275408">
    <property type="component" value="Unassembled WGS sequence"/>
</dbReference>
<feature type="compositionally biased region" description="Polar residues" evidence="1">
    <location>
        <begin position="95"/>
        <end position="131"/>
    </location>
</feature>
<dbReference type="OrthoDB" id="5978872at2759"/>
<organism evidence="2 3">
    <name type="scientific">Pocillopora damicornis</name>
    <name type="common">Cauliflower coral</name>
    <name type="synonym">Millepora damicornis</name>
    <dbReference type="NCBI Taxonomy" id="46731"/>
    <lineage>
        <taxon>Eukaryota</taxon>
        <taxon>Metazoa</taxon>
        <taxon>Cnidaria</taxon>
        <taxon>Anthozoa</taxon>
        <taxon>Hexacorallia</taxon>
        <taxon>Scleractinia</taxon>
        <taxon>Astrocoeniina</taxon>
        <taxon>Pocilloporidae</taxon>
        <taxon>Pocillopora</taxon>
    </lineage>
</organism>
<name>A0A3M6TT65_POCDA</name>
<protein>
    <recommendedName>
        <fullName evidence="4">Peptidase A2 domain-containing protein</fullName>
    </recommendedName>
</protein>
<evidence type="ECO:0000313" key="3">
    <source>
        <dbReference type="Proteomes" id="UP000275408"/>
    </source>
</evidence>
<evidence type="ECO:0000313" key="2">
    <source>
        <dbReference type="EMBL" id="RMX44478.1"/>
    </source>
</evidence>
<sequence length="179" mass="20495">MDREVFAPTAGTLLANAQQKQRIFNRKPKVTRPCTYCAETHRPERCDKITSVEERRSILQCQQRCLNCLGLKHTKSQCYSKEKTPYFNLRRKQENPNQSSSYQMKENSNSNSSQPPTHTTAKNTTHMGATHSLHPTNHILMQSAVTKIRGAGKQYCQARILIDTGSQRTFITQDMTHKL</sequence>
<reference evidence="2 3" key="1">
    <citation type="journal article" date="2018" name="Sci. Rep.">
        <title>Comparative analysis of the Pocillopora damicornis genome highlights role of immune system in coral evolution.</title>
        <authorList>
            <person name="Cunning R."/>
            <person name="Bay R.A."/>
            <person name="Gillette P."/>
            <person name="Baker A.C."/>
            <person name="Traylor-Knowles N."/>
        </authorList>
    </citation>
    <scope>NUCLEOTIDE SEQUENCE [LARGE SCALE GENOMIC DNA]</scope>
    <source>
        <strain evidence="2">RSMAS</strain>
        <tissue evidence="2">Whole animal</tissue>
    </source>
</reference>